<proteinExistence type="predicted"/>
<dbReference type="CDD" id="cd00442">
    <property type="entry name" value="Lyz-like"/>
    <property type="match status" value="1"/>
</dbReference>
<evidence type="ECO:0008006" key="3">
    <source>
        <dbReference type="Google" id="ProtNLM"/>
    </source>
</evidence>
<sequence length="407" mass="43047">MDRFKRIAVENEFDQAVADQSEELARNAPADGSGIHDGIVGQIDPTTGAVVKPGLFDNLASQFRDRVPSSQRGFFDATLAAKRLNASGSAAATQYAHEQKYATLETAKIQDGLLNSILQADPGDTASYDAYKAKGRAVIEASPLAPLAKQAALDAWDQQAPKALAQAITARDPGKLRAMLGMAPKEATGGNAVDEVADRIIGVESGGDPNAKNPNSSASGIGQFLDSTWVQTIRQHRPDLAEGKSAAQIIALKGDRTLGRQMVKAYSQDNADYLSNRGLPTTRGNIYPAHFLGPAGATEVLKADPNMPVVNIVGQDVVNANPFLKGMTAADTIAWSDKKMGDAGTVSKPDPRLSTLSPDDRMALANADDVAFRRKQAEDLANANADYSAYKGAMELSIVQGNVLDEA</sequence>
<accession>A0ABV2HRQ8</accession>
<name>A0ABV2HRQ8_9HYPH</name>
<comment type="caution">
    <text evidence="1">The sequence shown here is derived from an EMBL/GenBank/DDBJ whole genome shotgun (WGS) entry which is preliminary data.</text>
</comment>
<organism evidence="1 2">
    <name type="scientific">Mesorhizobium shonense</name>
    <dbReference type="NCBI Taxonomy" id="1209948"/>
    <lineage>
        <taxon>Bacteria</taxon>
        <taxon>Pseudomonadati</taxon>
        <taxon>Pseudomonadota</taxon>
        <taxon>Alphaproteobacteria</taxon>
        <taxon>Hyphomicrobiales</taxon>
        <taxon>Phyllobacteriaceae</taxon>
        <taxon>Mesorhizobium</taxon>
    </lineage>
</organism>
<dbReference type="SUPFAM" id="SSF53955">
    <property type="entry name" value="Lysozyme-like"/>
    <property type="match status" value="1"/>
</dbReference>
<evidence type="ECO:0000313" key="2">
    <source>
        <dbReference type="Proteomes" id="UP001549036"/>
    </source>
</evidence>
<dbReference type="Proteomes" id="UP001549036">
    <property type="component" value="Unassembled WGS sequence"/>
</dbReference>
<protein>
    <recommendedName>
        <fullName evidence="3">Transglycosylase SLT domain-containing protein</fullName>
    </recommendedName>
</protein>
<dbReference type="Gene3D" id="1.10.530.10">
    <property type="match status" value="1"/>
</dbReference>
<evidence type="ECO:0000313" key="1">
    <source>
        <dbReference type="EMBL" id="MET3593276.1"/>
    </source>
</evidence>
<keyword evidence="2" id="KW-1185">Reference proteome</keyword>
<gene>
    <name evidence="1" type="ORF">ABID26_002673</name>
</gene>
<dbReference type="RefSeq" id="WP_354415794.1">
    <property type="nucleotide sequence ID" value="NZ_JBEPLM010000004.1"/>
</dbReference>
<dbReference type="InterPro" id="IPR023346">
    <property type="entry name" value="Lysozyme-like_dom_sf"/>
</dbReference>
<dbReference type="EMBL" id="JBEPLM010000004">
    <property type="protein sequence ID" value="MET3593276.1"/>
    <property type="molecule type" value="Genomic_DNA"/>
</dbReference>
<reference evidence="1 2" key="1">
    <citation type="submission" date="2024-06" db="EMBL/GenBank/DDBJ databases">
        <title>Genomic Encyclopedia of Type Strains, Phase IV (KMG-IV): sequencing the most valuable type-strain genomes for metagenomic binning, comparative biology and taxonomic classification.</title>
        <authorList>
            <person name="Goeker M."/>
        </authorList>
    </citation>
    <scope>NUCLEOTIDE SEQUENCE [LARGE SCALE GENOMIC DNA]</scope>
    <source>
        <strain evidence="1 2">DSM 29846</strain>
    </source>
</reference>